<gene>
    <name evidence="4" type="ORF">VFPPC_17032</name>
</gene>
<dbReference type="InterPro" id="IPR036875">
    <property type="entry name" value="Znf_CCHC_sf"/>
</dbReference>
<keyword evidence="5" id="KW-1185">Reference proteome</keyword>
<evidence type="ECO:0000313" key="5">
    <source>
        <dbReference type="Proteomes" id="UP000078397"/>
    </source>
</evidence>
<feature type="compositionally biased region" description="Basic residues" evidence="2">
    <location>
        <begin position="19"/>
        <end position="29"/>
    </location>
</feature>
<dbReference type="Proteomes" id="UP000078397">
    <property type="component" value="Unassembled WGS sequence"/>
</dbReference>
<dbReference type="AlphaFoldDB" id="A0A179EY63"/>
<protein>
    <recommendedName>
        <fullName evidence="3">CCHC-type domain-containing protein</fullName>
    </recommendedName>
</protein>
<comment type="caution">
    <text evidence="4">The sequence shown here is derived from an EMBL/GenBank/DDBJ whole genome shotgun (WGS) entry which is preliminary data.</text>
</comment>
<dbReference type="OrthoDB" id="5041117at2759"/>
<dbReference type="SUPFAM" id="SSF57756">
    <property type="entry name" value="Retrovirus zinc finger-like domains"/>
    <property type="match status" value="1"/>
</dbReference>
<feature type="compositionally biased region" description="Basic and acidic residues" evidence="2">
    <location>
        <begin position="51"/>
        <end position="71"/>
    </location>
</feature>
<dbReference type="PROSITE" id="PS50158">
    <property type="entry name" value="ZF_CCHC"/>
    <property type="match status" value="1"/>
</dbReference>
<evidence type="ECO:0000256" key="1">
    <source>
        <dbReference type="PROSITE-ProRule" id="PRU00047"/>
    </source>
</evidence>
<dbReference type="InterPro" id="IPR001878">
    <property type="entry name" value="Znf_CCHC"/>
</dbReference>
<keyword evidence="1" id="KW-0863">Zinc-finger</keyword>
<keyword evidence="1" id="KW-0862">Zinc</keyword>
<accession>A0A179EY63</accession>
<keyword evidence="1" id="KW-0479">Metal-binding</keyword>
<organism evidence="4 5">
    <name type="scientific">Pochonia chlamydosporia 170</name>
    <dbReference type="NCBI Taxonomy" id="1380566"/>
    <lineage>
        <taxon>Eukaryota</taxon>
        <taxon>Fungi</taxon>
        <taxon>Dikarya</taxon>
        <taxon>Ascomycota</taxon>
        <taxon>Pezizomycotina</taxon>
        <taxon>Sordariomycetes</taxon>
        <taxon>Hypocreomycetidae</taxon>
        <taxon>Hypocreales</taxon>
        <taxon>Clavicipitaceae</taxon>
        <taxon>Pochonia</taxon>
    </lineage>
</organism>
<dbReference type="GO" id="GO:0008270">
    <property type="term" value="F:zinc ion binding"/>
    <property type="evidence" value="ECO:0007669"/>
    <property type="project" value="UniProtKB-KW"/>
</dbReference>
<evidence type="ECO:0000313" key="4">
    <source>
        <dbReference type="EMBL" id="OAQ58124.1"/>
    </source>
</evidence>
<evidence type="ECO:0000256" key="2">
    <source>
        <dbReference type="SAM" id="MobiDB-lite"/>
    </source>
</evidence>
<reference evidence="4 5" key="1">
    <citation type="journal article" date="2016" name="PLoS Pathog.">
        <title>Biosynthesis of antibiotic leucinostatins in bio-control fungus Purpureocillium lilacinum and their inhibition on phytophthora revealed by genome mining.</title>
        <authorList>
            <person name="Wang G."/>
            <person name="Liu Z."/>
            <person name="Lin R."/>
            <person name="Li E."/>
            <person name="Mao Z."/>
            <person name="Ling J."/>
            <person name="Yang Y."/>
            <person name="Yin W.B."/>
            <person name="Xie B."/>
        </authorList>
    </citation>
    <scope>NUCLEOTIDE SEQUENCE [LARGE SCALE GENOMIC DNA]</scope>
    <source>
        <strain evidence="4">170</strain>
    </source>
</reference>
<feature type="domain" description="CCHC-type" evidence="3">
    <location>
        <begin position="72"/>
        <end position="87"/>
    </location>
</feature>
<dbReference type="KEGG" id="pchm:VFPPC_17032"/>
<dbReference type="GeneID" id="28858776"/>
<dbReference type="EMBL" id="LSBJ02000015">
    <property type="protein sequence ID" value="OAQ58124.1"/>
    <property type="molecule type" value="Genomic_DNA"/>
</dbReference>
<evidence type="ECO:0000259" key="3">
    <source>
        <dbReference type="PROSITE" id="PS50158"/>
    </source>
</evidence>
<proteinExistence type="predicted"/>
<sequence>MALLRAENQQLREANALLSKRRRAKRSRLRQGGSMTIAEGQALQDQNDVDEQIKQEDRQLRSRKPRDETKGRRCGVCGKTGHNARTCQIDIESSTEERSSKD</sequence>
<dbReference type="RefSeq" id="XP_018136337.1">
    <property type="nucleotide sequence ID" value="XM_018294782.1"/>
</dbReference>
<feature type="region of interest" description="Disordered" evidence="2">
    <location>
        <begin position="15"/>
        <end position="81"/>
    </location>
</feature>
<name>A0A179EY63_METCM</name>
<dbReference type="GO" id="GO:0003676">
    <property type="term" value="F:nucleic acid binding"/>
    <property type="evidence" value="ECO:0007669"/>
    <property type="project" value="InterPro"/>
</dbReference>